<dbReference type="AlphaFoldDB" id="A0A0R2L6I1"/>
<comment type="caution">
    <text evidence="2">The sequence shown here is derived from an EMBL/GenBank/DDBJ whole genome shotgun (WGS) entry which is preliminary data.</text>
</comment>
<feature type="domain" description="Reverse transcriptase" evidence="1">
    <location>
        <begin position="1"/>
        <end position="360"/>
    </location>
</feature>
<dbReference type="InterPro" id="IPR043502">
    <property type="entry name" value="DNA/RNA_pol_sf"/>
</dbReference>
<dbReference type="Pfam" id="PF00078">
    <property type="entry name" value="RVT_1"/>
    <property type="match status" value="1"/>
</dbReference>
<dbReference type="PATRIC" id="fig|348151.3.peg.198"/>
<dbReference type="InterPro" id="IPR051083">
    <property type="entry name" value="GrpII_Intron_Splice-Mob/Def"/>
</dbReference>
<dbReference type="CDD" id="cd01651">
    <property type="entry name" value="RT_G2_intron"/>
    <property type="match status" value="1"/>
</dbReference>
<dbReference type="STRING" id="348151.IV55_GL000195"/>
<protein>
    <recommendedName>
        <fullName evidence="1">Reverse transcriptase domain-containing protein</fullName>
    </recommendedName>
</protein>
<name>A0A0R2L6I1_9LACO</name>
<dbReference type="PROSITE" id="PS50878">
    <property type="entry name" value="RT_POL"/>
    <property type="match status" value="1"/>
</dbReference>
<evidence type="ECO:0000313" key="3">
    <source>
        <dbReference type="Proteomes" id="UP000051139"/>
    </source>
</evidence>
<evidence type="ECO:0000313" key="2">
    <source>
        <dbReference type="EMBL" id="KRN97267.1"/>
    </source>
</evidence>
<dbReference type="SUPFAM" id="SSF56672">
    <property type="entry name" value="DNA/RNA polymerases"/>
    <property type="match status" value="1"/>
</dbReference>
<dbReference type="PANTHER" id="PTHR34047:SF8">
    <property type="entry name" value="PROTEIN YKFC"/>
    <property type="match status" value="1"/>
</dbReference>
<sequence length="515" mass="60470">MILPDFHFLGVIEMINDEFKQQLYDYHDKGYLHFDFPISDNEKGQLIANLTREKVITHRFLPFISFEMKFKKYQNNPSKLTNKNRKISLPAHHDALIYKAYSLPLASAYEAYVNRKEISEIAIAYRSKKHMSNITGAKEVEDFICNQDRAWIIKGDFKHFFDNISHDVLKKSVKTVLADDYGKDWEKVLYSLINRKTIKRSDITKNLKLAGIVRPFRHGKQRAYVKNLKQLGYLIKQGNLTPSKKENNNGIPQGTAISAILANVSMIFFDESIRNLVLSKHGLYRRYSDDFVIVIPGDYSLEEVKKLKNTVIEQSERNLGLEIEDSKTKLLEYVRDEKNVQEISPRVRASTEFDYLGFSFDGKNVRLRSKGVYKFVYKGRKAINKLVTIERDRYHIQHGTELVVTKVLKYSRHSSKRWRDRSFAEQERYLKRIERERQDKDSSVYGTVHKQAVQMYLSMEEKMPAKSMLAYAIRAQKIFDSTNHPEYEVKVKQQILHQIRKNQLKLGQSRKLFKN</sequence>
<reference evidence="2 3" key="1">
    <citation type="journal article" date="2015" name="Genome Announc.">
        <title>Expanding the biotechnology potential of lactobacilli through comparative genomics of 213 strains and associated genera.</title>
        <authorList>
            <person name="Sun Z."/>
            <person name="Harris H.M."/>
            <person name="McCann A."/>
            <person name="Guo C."/>
            <person name="Argimon S."/>
            <person name="Zhang W."/>
            <person name="Yang X."/>
            <person name="Jeffery I.B."/>
            <person name="Cooney J.C."/>
            <person name="Kagawa T.F."/>
            <person name="Liu W."/>
            <person name="Song Y."/>
            <person name="Salvetti E."/>
            <person name="Wrobel A."/>
            <person name="Rasinkangas P."/>
            <person name="Parkhill J."/>
            <person name="Rea M.C."/>
            <person name="O'Sullivan O."/>
            <person name="Ritari J."/>
            <person name="Douillard F.P."/>
            <person name="Paul Ross R."/>
            <person name="Yang R."/>
            <person name="Briner A.E."/>
            <person name="Felis G.E."/>
            <person name="de Vos W.M."/>
            <person name="Barrangou R."/>
            <person name="Klaenhammer T.R."/>
            <person name="Caufield P.W."/>
            <person name="Cui Y."/>
            <person name="Zhang H."/>
            <person name="O'Toole P.W."/>
        </authorList>
    </citation>
    <scope>NUCLEOTIDE SEQUENCE [LARGE SCALE GENOMIC DNA]</scope>
    <source>
        <strain evidence="2 3">DSM 22696</strain>
    </source>
</reference>
<keyword evidence="3" id="KW-1185">Reference proteome</keyword>
<proteinExistence type="predicted"/>
<dbReference type="PANTHER" id="PTHR34047">
    <property type="entry name" value="NUCLEAR INTRON MATURASE 1, MITOCHONDRIAL-RELATED"/>
    <property type="match status" value="1"/>
</dbReference>
<evidence type="ECO:0000259" key="1">
    <source>
        <dbReference type="PROSITE" id="PS50878"/>
    </source>
</evidence>
<dbReference type="InterPro" id="IPR000477">
    <property type="entry name" value="RT_dom"/>
</dbReference>
<accession>A0A0R2L6I1</accession>
<gene>
    <name evidence="2" type="ORF">IV55_GL000195</name>
</gene>
<dbReference type="Proteomes" id="UP000051139">
    <property type="component" value="Unassembled WGS sequence"/>
</dbReference>
<dbReference type="EMBL" id="JQCB01000001">
    <property type="protein sequence ID" value="KRN97267.1"/>
    <property type="molecule type" value="Genomic_DNA"/>
</dbReference>
<organism evidence="2 3">
    <name type="scientific">Furfurilactobacillus siliginis</name>
    <dbReference type="NCBI Taxonomy" id="348151"/>
    <lineage>
        <taxon>Bacteria</taxon>
        <taxon>Bacillati</taxon>
        <taxon>Bacillota</taxon>
        <taxon>Bacilli</taxon>
        <taxon>Lactobacillales</taxon>
        <taxon>Lactobacillaceae</taxon>
        <taxon>Furfurilactobacillus</taxon>
    </lineage>
</organism>